<dbReference type="EMBL" id="JAQSGK010000035">
    <property type="protein sequence ID" value="MEE6716472.1"/>
    <property type="molecule type" value="Genomic_DNA"/>
</dbReference>
<organism evidence="3 4">
    <name type="scientific">Schleiferilactobacillus harbinensis</name>
    <dbReference type="NCBI Taxonomy" id="304207"/>
    <lineage>
        <taxon>Bacteria</taxon>
        <taxon>Bacillati</taxon>
        <taxon>Bacillota</taxon>
        <taxon>Bacilli</taxon>
        <taxon>Lactobacillales</taxon>
        <taxon>Lactobacillaceae</taxon>
        <taxon>Schleiferilactobacillus</taxon>
    </lineage>
</organism>
<keyword evidence="2" id="KW-0472">Membrane</keyword>
<feature type="transmembrane region" description="Helical" evidence="2">
    <location>
        <begin position="21"/>
        <end position="42"/>
    </location>
</feature>
<keyword evidence="2" id="KW-1133">Transmembrane helix</keyword>
<sequence>MAKKKDKEIDKHYKKGRVQPLLLGIAGFLLLCLFVSIGAGFVGPRTANIQLTNVTSVPVGSGTGIQVYGKKYNPKTQLYRMELVISDTDEIGGMSAQAVKDMANIKFSADAGTIGQHDQPLVTTVEQVADDYLVVYVRNVPAEYVAIRVNLKLSRKNKLLENTMMPDGKPLTLAIDAKQNSAKPGKQLAIESPTRLRANYRAYQLKDWQEQIQVLAKANLSLQADITQNKKLTKKLRAEMKQQAAEDQTKTQSQIDSYESTTEQDKSRINGNNDQIRALKERIAKLKQSAE</sequence>
<keyword evidence="2" id="KW-0812">Transmembrane</keyword>
<evidence type="ECO:0000313" key="4">
    <source>
        <dbReference type="Proteomes" id="UP001330016"/>
    </source>
</evidence>
<evidence type="ECO:0000256" key="1">
    <source>
        <dbReference type="SAM" id="MobiDB-lite"/>
    </source>
</evidence>
<evidence type="ECO:0000313" key="3">
    <source>
        <dbReference type="EMBL" id="MEE6716472.1"/>
    </source>
</evidence>
<dbReference type="RefSeq" id="WP_331244132.1">
    <property type="nucleotide sequence ID" value="NZ_JAQSGJ010000035.1"/>
</dbReference>
<comment type="caution">
    <text evidence="3">The sequence shown here is derived from an EMBL/GenBank/DDBJ whole genome shotgun (WGS) entry which is preliminary data.</text>
</comment>
<feature type="compositionally biased region" description="Polar residues" evidence="1">
    <location>
        <begin position="250"/>
        <end position="261"/>
    </location>
</feature>
<name>A0ABU7T1Q9_9LACO</name>
<reference evidence="3 4" key="1">
    <citation type="submission" date="2023-02" db="EMBL/GenBank/DDBJ databases">
        <title>The predominant lactic acid bacteria and yeasts involved in the spontaneous fermentation of millet during the production of the traditional porridge Hausa koko in Ghana.</title>
        <authorList>
            <person name="Atter A."/>
            <person name="Diaz M."/>
        </authorList>
    </citation>
    <scope>NUCLEOTIDE SEQUENCE [LARGE SCALE GENOMIC DNA]</scope>
    <source>
        <strain evidence="3 4">FI11640</strain>
    </source>
</reference>
<dbReference type="Proteomes" id="UP001330016">
    <property type="component" value="Unassembled WGS sequence"/>
</dbReference>
<keyword evidence="4" id="KW-1185">Reference proteome</keyword>
<feature type="region of interest" description="Disordered" evidence="1">
    <location>
        <begin position="243"/>
        <end position="276"/>
    </location>
</feature>
<proteinExistence type="predicted"/>
<gene>
    <name evidence="3" type="ORF">PS435_11435</name>
</gene>
<accession>A0ABU7T1Q9</accession>
<evidence type="ECO:0000256" key="2">
    <source>
        <dbReference type="SAM" id="Phobius"/>
    </source>
</evidence>
<protein>
    <submittedName>
        <fullName evidence="3">Uncharacterized protein</fullName>
    </submittedName>
</protein>